<keyword evidence="2" id="KW-1185">Reference proteome</keyword>
<sequence length="149" mass="16158">MTAMTDLDFINANLMGSDARSAFGSGAKPGDQLTGEIVSVERRHRRHRETGELLYWVNRKPTPAESGQPVYDSVLLVQTDQAVDDDDDGMRALYLDRDVQKAIRAAVQASGAGKIELGGQILGLLYVGPDPKIKGAREYQAKGYQPPAA</sequence>
<dbReference type="Proteomes" id="UP000707731">
    <property type="component" value="Unassembled WGS sequence"/>
</dbReference>
<reference evidence="1 2" key="1">
    <citation type="submission" date="2020-10" db="EMBL/GenBank/DDBJ databases">
        <title>Identification of Nocardia species via Next-generation sequencing and recognition of intraspecies genetic diversity.</title>
        <authorList>
            <person name="Li P."/>
            <person name="Li P."/>
            <person name="Lu B."/>
        </authorList>
    </citation>
    <scope>NUCLEOTIDE SEQUENCE [LARGE SCALE GENOMIC DNA]</scope>
    <source>
        <strain evidence="1 2">BJ06-0143</strain>
    </source>
</reference>
<name>A0ABS0DJ03_9NOCA</name>
<protein>
    <submittedName>
        <fullName evidence="1">Uncharacterized protein</fullName>
    </submittedName>
</protein>
<organism evidence="1 2">
    <name type="scientific">Nocardia higoensis</name>
    <dbReference type="NCBI Taxonomy" id="228599"/>
    <lineage>
        <taxon>Bacteria</taxon>
        <taxon>Bacillati</taxon>
        <taxon>Actinomycetota</taxon>
        <taxon>Actinomycetes</taxon>
        <taxon>Mycobacteriales</taxon>
        <taxon>Nocardiaceae</taxon>
        <taxon>Nocardia</taxon>
    </lineage>
</organism>
<accession>A0ABS0DJ03</accession>
<evidence type="ECO:0000313" key="2">
    <source>
        <dbReference type="Proteomes" id="UP000707731"/>
    </source>
</evidence>
<dbReference type="EMBL" id="JADLQN010000016">
    <property type="protein sequence ID" value="MBF6358440.1"/>
    <property type="molecule type" value="Genomic_DNA"/>
</dbReference>
<gene>
    <name evidence="1" type="ORF">IU449_28495</name>
</gene>
<comment type="caution">
    <text evidence="1">The sequence shown here is derived from an EMBL/GenBank/DDBJ whole genome shotgun (WGS) entry which is preliminary data.</text>
</comment>
<evidence type="ECO:0000313" key="1">
    <source>
        <dbReference type="EMBL" id="MBF6358440.1"/>
    </source>
</evidence>
<proteinExistence type="predicted"/>
<dbReference type="RefSeq" id="WP_195005273.1">
    <property type="nucleotide sequence ID" value="NZ_JADLQN010000016.1"/>
</dbReference>